<dbReference type="EMBL" id="REGN01007486">
    <property type="protein sequence ID" value="RNA06114.1"/>
    <property type="molecule type" value="Genomic_DNA"/>
</dbReference>
<evidence type="ECO:0000313" key="1">
    <source>
        <dbReference type="EMBL" id="RNA06114.1"/>
    </source>
</evidence>
<dbReference type="Proteomes" id="UP000276133">
    <property type="component" value="Unassembled WGS sequence"/>
</dbReference>
<comment type="caution">
    <text evidence="1">The sequence shown here is derived from an EMBL/GenBank/DDBJ whole genome shotgun (WGS) entry which is preliminary data.</text>
</comment>
<accession>A0A3M7Q4G5</accession>
<gene>
    <name evidence="1" type="ORF">BpHYR1_016642</name>
</gene>
<sequence length="71" mass="8222">SLIRRKRRLFIGKCADKDNKKLSDKYKAACRTVKIVVKQSVIDFGISKTRQINFDKLIFDESNSTISTKKK</sequence>
<dbReference type="AlphaFoldDB" id="A0A3M7Q4G5"/>
<feature type="non-terminal residue" evidence="1">
    <location>
        <position position="1"/>
    </location>
</feature>
<proteinExistence type="predicted"/>
<name>A0A3M7Q4G5_BRAPC</name>
<organism evidence="1 2">
    <name type="scientific">Brachionus plicatilis</name>
    <name type="common">Marine rotifer</name>
    <name type="synonym">Brachionus muelleri</name>
    <dbReference type="NCBI Taxonomy" id="10195"/>
    <lineage>
        <taxon>Eukaryota</taxon>
        <taxon>Metazoa</taxon>
        <taxon>Spiralia</taxon>
        <taxon>Gnathifera</taxon>
        <taxon>Rotifera</taxon>
        <taxon>Eurotatoria</taxon>
        <taxon>Monogononta</taxon>
        <taxon>Pseudotrocha</taxon>
        <taxon>Ploima</taxon>
        <taxon>Brachionidae</taxon>
        <taxon>Brachionus</taxon>
    </lineage>
</organism>
<keyword evidence="2" id="KW-1185">Reference proteome</keyword>
<evidence type="ECO:0000313" key="2">
    <source>
        <dbReference type="Proteomes" id="UP000276133"/>
    </source>
</evidence>
<protein>
    <submittedName>
        <fullName evidence="1">Uncharacterized protein</fullName>
    </submittedName>
</protein>
<reference evidence="1 2" key="1">
    <citation type="journal article" date="2018" name="Sci. Rep.">
        <title>Genomic signatures of local adaptation to the degree of environmental predictability in rotifers.</title>
        <authorList>
            <person name="Franch-Gras L."/>
            <person name="Hahn C."/>
            <person name="Garcia-Roger E.M."/>
            <person name="Carmona M.J."/>
            <person name="Serra M."/>
            <person name="Gomez A."/>
        </authorList>
    </citation>
    <scope>NUCLEOTIDE SEQUENCE [LARGE SCALE GENOMIC DNA]</scope>
    <source>
        <strain evidence="1">HYR1</strain>
    </source>
</reference>